<proteinExistence type="predicted"/>
<reference evidence="1 2" key="1">
    <citation type="submission" date="2019-07" db="EMBL/GenBank/DDBJ databases">
        <title>Annotation for the trematode Paragonimus westermani.</title>
        <authorList>
            <person name="Choi Y.-J."/>
        </authorList>
    </citation>
    <scope>NUCLEOTIDE SEQUENCE [LARGE SCALE GENOMIC DNA]</scope>
    <source>
        <strain evidence="1">180907_Pwestermani</strain>
    </source>
</reference>
<name>A0A8T0DQA8_9TREM</name>
<accession>A0A8T0DQA8</accession>
<comment type="caution">
    <text evidence="1">The sequence shown here is derived from an EMBL/GenBank/DDBJ whole genome shotgun (WGS) entry which is preliminary data.</text>
</comment>
<gene>
    <name evidence="1" type="ORF">P879_02218</name>
</gene>
<organism evidence="1 2">
    <name type="scientific">Paragonimus westermani</name>
    <dbReference type="NCBI Taxonomy" id="34504"/>
    <lineage>
        <taxon>Eukaryota</taxon>
        <taxon>Metazoa</taxon>
        <taxon>Spiralia</taxon>
        <taxon>Lophotrochozoa</taxon>
        <taxon>Platyhelminthes</taxon>
        <taxon>Trematoda</taxon>
        <taxon>Digenea</taxon>
        <taxon>Plagiorchiida</taxon>
        <taxon>Troglotremata</taxon>
        <taxon>Troglotrematidae</taxon>
        <taxon>Paragonimus</taxon>
    </lineage>
</organism>
<evidence type="ECO:0000313" key="1">
    <source>
        <dbReference type="EMBL" id="KAF8569476.1"/>
    </source>
</evidence>
<evidence type="ECO:0000313" key="2">
    <source>
        <dbReference type="Proteomes" id="UP000699462"/>
    </source>
</evidence>
<dbReference type="AlphaFoldDB" id="A0A8T0DQA8"/>
<dbReference type="EMBL" id="JTDF01001834">
    <property type="protein sequence ID" value="KAF8569476.1"/>
    <property type="molecule type" value="Genomic_DNA"/>
</dbReference>
<sequence>MIYHQVPPKNFLRPSALLFVWQVSCPRLHCWIHLGRI</sequence>
<protein>
    <submittedName>
        <fullName evidence="1">Uncharacterized protein</fullName>
    </submittedName>
</protein>
<keyword evidence="2" id="KW-1185">Reference proteome</keyword>
<dbReference type="Proteomes" id="UP000699462">
    <property type="component" value="Unassembled WGS sequence"/>
</dbReference>